<comment type="function">
    <text evidence="10">Part of the binding-protein-dependent transport system for molybdenum; probably responsible for the translocation of the substrate across the membrane.</text>
</comment>
<evidence type="ECO:0000256" key="9">
    <source>
        <dbReference type="RuleBase" id="RU363032"/>
    </source>
</evidence>
<evidence type="ECO:0000256" key="2">
    <source>
        <dbReference type="ARBA" id="ARBA00007069"/>
    </source>
</evidence>
<dbReference type="InterPro" id="IPR000515">
    <property type="entry name" value="MetI-like"/>
</dbReference>
<feature type="transmembrane region" description="Helical" evidence="9">
    <location>
        <begin position="135"/>
        <end position="157"/>
    </location>
</feature>
<evidence type="ECO:0000313" key="13">
    <source>
        <dbReference type="Proteomes" id="UP000198534"/>
    </source>
</evidence>
<feature type="transmembrane region" description="Helical" evidence="9">
    <location>
        <begin position="89"/>
        <end position="107"/>
    </location>
</feature>
<dbReference type="Proteomes" id="UP000198534">
    <property type="component" value="Unassembled WGS sequence"/>
</dbReference>
<evidence type="ECO:0000256" key="5">
    <source>
        <dbReference type="ARBA" id="ARBA00022505"/>
    </source>
</evidence>
<keyword evidence="6 9" id="KW-0812">Transmembrane</keyword>
<evidence type="ECO:0000256" key="7">
    <source>
        <dbReference type="ARBA" id="ARBA00022989"/>
    </source>
</evidence>
<sequence>MTTHSFWSPILISLETAILASSLAFLLAIVIAWWLKDRSFPGKTLLETFFLLPLVLPPSVVGFGLLMIWGRRSPLGKMIEDVFQQPVVFTFPATVIAALVVAFPLVYQIAKVGFTSVDTELEDAARSMGAHEGQVFLYVTLPLAWPALITAFLLGFARALGEFGATLMFAGNIPEKTQTISTAIYLAVETGNINEAFAWSLFVVLFSFLLLSLSRYLHR</sequence>
<evidence type="ECO:0000256" key="8">
    <source>
        <dbReference type="ARBA" id="ARBA00023136"/>
    </source>
</evidence>
<dbReference type="Pfam" id="PF00528">
    <property type="entry name" value="BPD_transp_1"/>
    <property type="match status" value="1"/>
</dbReference>
<dbReference type="PANTHER" id="PTHR30183">
    <property type="entry name" value="MOLYBDENUM TRANSPORT SYSTEM PERMEASE PROTEIN MODB"/>
    <property type="match status" value="1"/>
</dbReference>
<dbReference type="GO" id="GO:0015098">
    <property type="term" value="F:molybdate ion transmembrane transporter activity"/>
    <property type="evidence" value="ECO:0007669"/>
    <property type="project" value="UniProtKB-UniRule"/>
</dbReference>
<feature type="transmembrane region" description="Helical" evidence="9">
    <location>
        <begin position="196"/>
        <end position="217"/>
    </location>
</feature>
<dbReference type="AlphaFoldDB" id="A0A1H2YM01"/>
<evidence type="ECO:0000256" key="6">
    <source>
        <dbReference type="ARBA" id="ARBA00022692"/>
    </source>
</evidence>
<evidence type="ECO:0000256" key="3">
    <source>
        <dbReference type="ARBA" id="ARBA00022448"/>
    </source>
</evidence>
<feature type="transmembrane region" description="Helical" evidence="9">
    <location>
        <begin position="47"/>
        <end position="69"/>
    </location>
</feature>
<evidence type="ECO:0000313" key="12">
    <source>
        <dbReference type="EMBL" id="SDX05559.1"/>
    </source>
</evidence>
<comment type="subcellular location">
    <subcellularLocation>
        <location evidence="1 9">Cell membrane</location>
        <topology evidence="1 9">Multi-pass membrane protein</topology>
    </subcellularLocation>
</comment>
<dbReference type="RefSeq" id="WP_091740171.1">
    <property type="nucleotide sequence ID" value="NZ_FNNQ01000009.1"/>
</dbReference>
<dbReference type="SUPFAM" id="SSF161098">
    <property type="entry name" value="MetI-like"/>
    <property type="match status" value="1"/>
</dbReference>
<keyword evidence="7 9" id="KW-1133">Transmembrane helix</keyword>
<reference evidence="12 13" key="1">
    <citation type="submission" date="2016-10" db="EMBL/GenBank/DDBJ databases">
        <authorList>
            <person name="de Groot N.N."/>
        </authorList>
    </citation>
    <scope>NUCLEOTIDE SEQUENCE [LARGE SCALE GENOMIC DNA]</scope>
    <source>
        <strain evidence="12 13">DSM 45610</strain>
    </source>
</reference>
<dbReference type="STRING" id="1048340.SAMN05444487_109105"/>
<dbReference type="NCBIfam" id="TIGR02141">
    <property type="entry name" value="modB_ABC"/>
    <property type="match status" value="1"/>
</dbReference>
<dbReference type="EMBL" id="FNNQ01000009">
    <property type="protein sequence ID" value="SDX05559.1"/>
    <property type="molecule type" value="Genomic_DNA"/>
</dbReference>
<dbReference type="NCBIfam" id="NF038017">
    <property type="entry name" value="ABC_perm1"/>
    <property type="match status" value="1"/>
</dbReference>
<keyword evidence="4 10" id="KW-1003">Cell membrane</keyword>
<keyword evidence="8 9" id="KW-0472">Membrane</keyword>
<dbReference type="InterPro" id="IPR049783">
    <property type="entry name" value="ABC_perm_TupB-like"/>
</dbReference>
<proteinExistence type="inferred from homology"/>
<dbReference type="Gene3D" id="1.10.3720.10">
    <property type="entry name" value="MetI-like"/>
    <property type="match status" value="1"/>
</dbReference>
<feature type="transmembrane region" description="Helical" evidence="9">
    <location>
        <begin position="6"/>
        <end position="35"/>
    </location>
</feature>
<name>A0A1H2YM01_9BACL</name>
<comment type="similarity">
    <text evidence="2 10">Belongs to the binding-protein-dependent transport system permease family. CysTW subfamily.</text>
</comment>
<organism evidence="12 13">
    <name type="scientific">Marininema mesophilum</name>
    <dbReference type="NCBI Taxonomy" id="1048340"/>
    <lineage>
        <taxon>Bacteria</taxon>
        <taxon>Bacillati</taxon>
        <taxon>Bacillota</taxon>
        <taxon>Bacilli</taxon>
        <taxon>Bacillales</taxon>
        <taxon>Thermoactinomycetaceae</taxon>
        <taxon>Marininema</taxon>
    </lineage>
</organism>
<keyword evidence="3 9" id="KW-0813">Transport</keyword>
<dbReference type="CDD" id="cd06261">
    <property type="entry name" value="TM_PBP2"/>
    <property type="match status" value="1"/>
</dbReference>
<dbReference type="OrthoDB" id="9795403at2"/>
<accession>A0A1H2YM01</accession>
<dbReference type="InterPro" id="IPR035906">
    <property type="entry name" value="MetI-like_sf"/>
</dbReference>
<gene>
    <name evidence="12" type="ORF">SAMN05444487_109105</name>
</gene>
<feature type="domain" description="ABC transmembrane type-1" evidence="11">
    <location>
        <begin position="10"/>
        <end position="214"/>
    </location>
</feature>
<dbReference type="PROSITE" id="PS50928">
    <property type="entry name" value="ABC_TM1"/>
    <property type="match status" value="1"/>
</dbReference>
<evidence type="ECO:0000256" key="4">
    <source>
        <dbReference type="ARBA" id="ARBA00022475"/>
    </source>
</evidence>
<dbReference type="PANTHER" id="PTHR30183:SF3">
    <property type="entry name" value="MOLYBDENUM TRANSPORT SYSTEM PERMEASE PROTEIN MODB"/>
    <property type="match status" value="1"/>
</dbReference>
<dbReference type="GO" id="GO:0005886">
    <property type="term" value="C:plasma membrane"/>
    <property type="evidence" value="ECO:0007669"/>
    <property type="project" value="UniProtKB-SubCell"/>
</dbReference>
<evidence type="ECO:0000256" key="1">
    <source>
        <dbReference type="ARBA" id="ARBA00004651"/>
    </source>
</evidence>
<evidence type="ECO:0000256" key="10">
    <source>
        <dbReference type="RuleBase" id="RU365097"/>
    </source>
</evidence>
<protein>
    <recommendedName>
        <fullName evidence="10">Molybdenum transport system permease</fullName>
    </recommendedName>
</protein>
<keyword evidence="13" id="KW-1185">Reference proteome</keyword>
<keyword evidence="5 10" id="KW-0500">Molybdenum</keyword>
<dbReference type="InterPro" id="IPR011867">
    <property type="entry name" value="ModB_ABC"/>
</dbReference>
<evidence type="ECO:0000259" key="11">
    <source>
        <dbReference type="PROSITE" id="PS50928"/>
    </source>
</evidence>